<dbReference type="EMBL" id="FMHW01000002">
    <property type="protein sequence ID" value="SCL20520.1"/>
    <property type="molecule type" value="Genomic_DNA"/>
</dbReference>
<keyword evidence="2" id="KW-1185">Reference proteome</keyword>
<organism evidence="1 2">
    <name type="scientific">Micromonospora pallida</name>
    <dbReference type="NCBI Taxonomy" id="145854"/>
    <lineage>
        <taxon>Bacteria</taxon>
        <taxon>Bacillati</taxon>
        <taxon>Actinomycetota</taxon>
        <taxon>Actinomycetes</taxon>
        <taxon>Micromonosporales</taxon>
        <taxon>Micromonosporaceae</taxon>
        <taxon>Micromonospora</taxon>
    </lineage>
</organism>
<sequence length="66" mass="6855">MAVTVEAISSVTATGCHRGLASCISRTPASDGTVERGYAAFGRFRRGMILVVASAVVVFMSCNTDV</sequence>
<protein>
    <submittedName>
        <fullName evidence="1">Uncharacterized protein</fullName>
    </submittedName>
</protein>
<evidence type="ECO:0000313" key="2">
    <source>
        <dbReference type="Proteomes" id="UP000198959"/>
    </source>
</evidence>
<dbReference type="AlphaFoldDB" id="A0A1C6RTW8"/>
<gene>
    <name evidence="1" type="ORF">GA0074692_0890</name>
</gene>
<name>A0A1C6RTW8_9ACTN</name>
<reference evidence="2" key="1">
    <citation type="submission" date="2016-06" db="EMBL/GenBank/DDBJ databases">
        <authorList>
            <person name="Varghese N."/>
            <person name="Submissions Spin"/>
        </authorList>
    </citation>
    <scope>NUCLEOTIDE SEQUENCE [LARGE SCALE GENOMIC DNA]</scope>
    <source>
        <strain evidence="2">DSM 43817</strain>
    </source>
</reference>
<dbReference type="Proteomes" id="UP000198959">
    <property type="component" value="Unassembled WGS sequence"/>
</dbReference>
<proteinExistence type="predicted"/>
<evidence type="ECO:0000313" key="1">
    <source>
        <dbReference type="EMBL" id="SCL20520.1"/>
    </source>
</evidence>
<accession>A0A1C6RTW8</accession>